<proteinExistence type="predicted"/>
<dbReference type="PROSITE" id="PS50835">
    <property type="entry name" value="IG_LIKE"/>
    <property type="match status" value="1"/>
</dbReference>
<dbReference type="GO" id="GO:0005886">
    <property type="term" value="C:plasma membrane"/>
    <property type="evidence" value="ECO:0007669"/>
    <property type="project" value="TreeGrafter"/>
</dbReference>
<dbReference type="InterPro" id="IPR050958">
    <property type="entry name" value="Cell_Adh-Cytoskel_Orgn"/>
</dbReference>
<keyword evidence="2" id="KW-1015">Disulfide bond</keyword>
<protein>
    <submittedName>
        <fullName evidence="7">Muscle M-line assembly protein unc-89</fullName>
    </submittedName>
</protein>
<evidence type="ECO:0000256" key="3">
    <source>
        <dbReference type="ARBA" id="ARBA00023319"/>
    </source>
</evidence>
<dbReference type="OrthoDB" id="6127080at2759"/>
<dbReference type="GO" id="GO:0007156">
    <property type="term" value="P:homophilic cell adhesion via plasma membrane adhesion molecules"/>
    <property type="evidence" value="ECO:0007669"/>
    <property type="project" value="TreeGrafter"/>
</dbReference>
<organism evidence="7 8">
    <name type="scientific">Folsomia candida</name>
    <name type="common">Springtail</name>
    <dbReference type="NCBI Taxonomy" id="158441"/>
    <lineage>
        <taxon>Eukaryota</taxon>
        <taxon>Metazoa</taxon>
        <taxon>Ecdysozoa</taxon>
        <taxon>Arthropoda</taxon>
        <taxon>Hexapoda</taxon>
        <taxon>Collembola</taxon>
        <taxon>Entomobryomorpha</taxon>
        <taxon>Isotomoidea</taxon>
        <taxon>Isotomidae</taxon>
        <taxon>Proisotominae</taxon>
        <taxon>Folsomia</taxon>
    </lineage>
</organism>
<gene>
    <name evidence="7" type="ORF">Fcan01_01232</name>
</gene>
<dbReference type="PANTHER" id="PTHR45080:SF8">
    <property type="entry name" value="IG-LIKE DOMAIN-CONTAINING PROTEIN"/>
    <property type="match status" value="1"/>
</dbReference>
<dbReference type="InterPro" id="IPR003599">
    <property type="entry name" value="Ig_sub"/>
</dbReference>
<dbReference type="InterPro" id="IPR007110">
    <property type="entry name" value="Ig-like_dom"/>
</dbReference>
<dbReference type="AlphaFoldDB" id="A0A226F1V6"/>
<accession>A0A226F1V6</accession>
<feature type="domain" description="Ig-like" evidence="6">
    <location>
        <begin position="62"/>
        <end position="157"/>
    </location>
</feature>
<feature type="region of interest" description="Disordered" evidence="4">
    <location>
        <begin position="25"/>
        <end position="54"/>
    </location>
</feature>
<dbReference type="Proteomes" id="UP000198287">
    <property type="component" value="Unassembled WGS sequence"/>
</dbReference>
<dbReference type="SMART" id="SM00409">
    <property type="entry name" value="IG"/>
    <property type="match status" value="1"/>
</dbReference>
<dbReference type="FunFam" id="2.60.40.10:FF:000032">
    <property type="entry name" value="palladin isoform X1"/>
    <property type="match status" value="1"/>
</dbReference>
<dbReference type="InterPro" id="IPR036179">
    <property type="entry name" value="Ig-like_dom_sf"/>
</dbReference>
<dbReference type="InterPro" id="IPR013098">
    <property type="entry name" value="Ig_I-set"/>
</dbReference>
<name>A0A226F1V6_FOLCA</name>
<dbReference type="SMART" id="SM00408">
    <property type="entry name" value="IGc2"/>
    <property type="match status" value="1"/>
</dbReference>
<feature type="signal peptide" evidence="5">
    <location>
        <begin position="1"/>
        <end position="23"/>
    </location>
</feature>
<evidence type="ECO:0000256" key="5">
    <source>
        <dbReference type="SAM" id="SignalP"/>
    </source>
</evidence>
<evidence type="ECO:0000313" key="8">
    <source>
        <dbReference type="Proteomes" id="UP000198287"/>
    </source>
</evidence>
<keyword evidence="8" id="KW-1185">Reference proteome</keyword>
<keyword evidence="3" id="KW-0393">Immunoglobulin domain</keyword>
<dbReference type="EMBL" id="LNIX01000001">
    <property type="protein sequence ID" value="OXA62926.1"/>
    <property type="molecule type" value="Genomic_DNA"/>
</dbReference>
<dbReference type="SUPFAM" id="SSF48726">
    <property type="entry name" value="Immunoglobulin"/>
    <property type="match status" value="1"/>
</dbReference>
<dbReference type="GO" id="GO:0030424">
    <property type="term" value="C:axon"/>
    <property type="evidence" value="ECO:0007669"/>
    <property type="project" value="TreeGrafter"/>
</dbReference>
<dbReference type="InterPro" id="IPR003598">
    <property type="entry name" value="Ig_sub2"/>
</dbReference>
<evidence type="ECO:0000256" key="1">
    <source>
        <dbReference type="ARBA" id="ARBA00022729"/>
    </source>
</evidence>
<evidence type="ECO:0000259" key="6">
    <source>
        <dbReference type="PROSITE" id="PS50835"/>
    </source>
</evidence>
<dbReference type="CDD" id="cd00096">
    <property type="entry name" value="Ig"/>
    <property type="match status" value="1"/>
</dbReference>
<dbReference type="Pfam" id="PF07679">
    <property type="entry name" value="I-set"/>
    <property type="match status" value="1"/>
</dbReference>
<dbReference type="InterPro" id="IPR013783">
    <property type="entry name" value="Ig-like_fold"/>
</dbReference>
<reference evidence="7 8" key="1">
    <citation type="submission" date="2015-12" db="EMBL/GenBank/DDBJ databases">
        <title>The genome of Folsomia candida.</title>
        <authorList>
            <person name="Faddeeva A."/>
            <person name="Derks M.F."/>
            <person name="Anvar Y."/>
            <person name="Smit S."/>
            <person name="Van Straalen N."/>
            <person name="Roelofs D."/>
        </authorList>
    </citation>
    <scope>NUCLEOTIDE SEQUENCE [LARGE SCALE GENOMIC DNA]</scope>
    <source>
        <strain evidence="7 8">VU population</strain>
        <tissue evidence="7">Whole body</tissue>
    </source>
</reference>
<comment type="caution">
    <text evidence="7">The sequence shown here is derived from an EMBL/GenBank/DDBJ whole genome shotgun (WGS) entry which is preliminary data.</text>
</comment>
<dbReference type="OMA" id="FRTDYAM"/>
<dbReference type="PANTHER" id="PTHR45080">
    <property type="entry name" value="CONTACTIN 5"/>
    <property type="match status" value="1"/>
</dbReference>
<sequence>MRLIFIVGNILLLLGMMTVWVEGQRGGRGRSKGRKGGLSTSLRVPPGGQWRDPDTAKYYTNPKGAKITKASHFDLEYVLGHKVSFLCEAKGSPRPQITWFKDGIELYYHGFLQVHEWRHGDEKIKSKMEIDPATQMDAGIYECYADNKYAVDKRTFRTDFITVFD</sequence>
<dbReference type="GO" id="GO:0043025">
    <property type="term" value="C:neuronal cell body"/>
    <property type="evidence" value="ECO:0007669"/>
    <property type="project" value="TreeGrafter"/>
</dbReference>
<evidence type="ECO:0000256" key="4">
    <source>
        <dbReference type="SAM" id="MobiDB-lite"/>
    </source>
</evidence>
<evidence type="ECO:0000256" key="2">
    <source>
        <dbReference type="ARBA" id="ARBA00023157"/>
    </source>
</evidence>
<feature type="chain" id="PRO_5012443463" evidence="5">
    <location>
        <begin position="24"/>
        <end position="165"/>
    </location>
</feature>
<dbReference type="Gene3D" id="2.60.40.10">
    <property type="entry name" value="Immunoglobulins"/>
    <property type="match status" value="1"/>
</dbReference>
<keyword evidence="1 5" id="KW-0732">Signal</keyword>
<dbReference type="GO" id="GO:0008046">
    <property type="term" value="F:axon guidance receptor activity"/>
    <property type="evidence" value="ECO:0007669"/>
    <property type="project" value="TreeGrafter"/>
</dbReference>
<evidence type="ECO:0000313" key="7">
    <source>
        <dbReference type="EMBL" id="OXA62926.1"/>
    </source>
</evidence>
<dbReference type="GO" id="GO:0050808">
    <property type="term" value="P:synapse organization"/>
    <property type="evidence" value="ECO:0007669"/>
    <property type="project" value="TreeGrafter"/>
</dbReference>